<evidence type="ECO:0000259" key="2">
    <source>
        <dbReference type="Pfam" id="PF14292"/>
    </source>
</evidence>
<dbReference type="Proteomes" id="UP001304515">
    <property type="component" value="Chromosome"/>
</dbReference>
<gene>
    <name evidence="4" type="ORF">RN605_11750</name>
    <name evidence="3" type="ORF">RN608_04580</name>
</gene>
<dbReference type="Pfam" id="PF14292">
    <property type="entry name" value="SusE"/>
    <property type="match status" value="1"/>
</dbReference>
<accession>A0AA96EZW3</accession>
<evidence type="ECO:0000313" key="4">
    <source>
        <dbReference type="EMBL" id="WNM21349.1"/>
    </source>
</evidence>
<organism evidence="3">
    <name type="scientific">Flavobacterium capsici</name>
    <dbReference type="NCBI Taxonomy" id="3075618"/>
    <lineage>
        <taxon>Bacteria</taxon>
        <taxon>Pseudomonadati</taxon>
        <taxon>Bacteroidota</taxon>
        <taxon>Flavobacteriia</taxon>
        <taxon>Flavobacteriales</taxon>
        <taxon>Flavobacteriaceae</taxon>
        <taxon>Flavobacterium</taxon>
    </lineage>
</organism>
<evidence type="ECO:0000313" key="3">
    <source>
        <dbReference type="EMBL" id="WNM19960.1"/>
    </source>
</evidence>
<dbReference type="AlphaFoldDB" id="A0AA96EZT3"/>
<feature type="domain" description="SusE outer membrane protein" evidence="2">
    <location>
        <begin position="23"/>
        <end position="128"/>
    </location>
</feature>
<dbReference type="InterPro" id="IPR025970">
    <property type="entry name" value="SusE"/>
</dbReference>
<protein>
    <submittedName>
        <fullName evidence="3">SusE domain-containing protein</fullName>
    </submittedName>
</protein>
<dbReference type="RefSeq" id="WP_313325012.1">
    <property type="nucleotide sequence ID" value="NZ_CP134878.1"/>
</dbReference>
<evidence type="ECO:0000256" key="1">
    <source>
        <dbReference type="SAM" id="SignalP"/>
    </source>
</evidence>
<dbReference type="PROSITE" id="PS51257">
    <property type="entry name" value="PROKAR_LIPOPROTEIN"/>
    <property type="match status" value="1"/>
</dbReference>
<dbReference type="KEGG" id="fcj:RN605_11750"/>
<proteinExistence type="predicted"/>
<sequence>MKKILKISSLAFLLIAGVACENDDQRIIQAEGGPELISPAIGTEFVLAPENAASEATTLVWNHADYSQQTAVNYDIEVALAGTEFATIVSGGSTNNRFYVWSVEALNTVALDAGLTPYTAGDLDIRVKASLGANDVLESYSNTITITVTPYTTETPKLWMPGSYQSDSGYGNNWTQSTAATLASEGFGNTNFEGYVYFASAQAAPNDGFKFTDAPDWNNGIYGDDGTFSGTLTSPGDNIGVTPGYYRVTANTTALTYNLTPMTWAIIGNATVGGWSTDTPMTYNPTTKKWFVITTLSAQTAPTDGMKFRANGSWDVNLGDSGADGTMEYSGDNIGTSAGTYLIELDLSNPRQYTYTLTAQ</sequence>
<evidence type="ECO:0000313" key="5">
    <source>
        <dbReference type="Proteomes" id="UP001304515"/>
    </source>
</evidence>
<dbReference type="CDD" id="cd12956">
    <property type="entry name" value="CBM_SusE-F_like"/>
    <property type="match status" value="1"/>
</dbReference>
<dbReference type="EMBL" id="CP134878">
    <property type="protein sequence ID" value="WNM19960.1"/>
    <property type="molecule type" value="Genomic_DNA"/>
</dbReference>
<name>A0AA96EZT3_9FLAO</name>
<dbReference type="Gene3D" id="2.60.40.3620">
    <property type="match status" value="2"/>
</dbReference>
<feature type="chain" id="PRO_5044705231" evidence="1">
    <location>
        <begin position="22"/>
        <end position="360"/>
    </location>
</feature>
<reference evidence="3 5" key="1">
    <citation type="submission" date="2023-09" db="EMBL/GenBank/DDBJ databases">
        <title>Flavobacterium sp. a novel bacteria isolate from Pepper rhizosphere.</title>
        <authorList>
            <person name="Peng Y."/>
            <person name="Lee J."/>
        </authorList>
    </citation>
    <scope>NUCLEOTIDE SEQUENCE</scope>
    <source>
        <strain evidence="3">PMR2A8</strain>
        <strain evidence="4 5">PMTSA4</strain>
    </source>
</reference>
<feature type="signal peptide" evidence="1">
    <location>
        <begin position="1"/>
        <end position="21"/>
    </location>
</feature>
<dbReference type="CDD" id="cd12967">
    <property type="entry name" value="CBM_SusE-F_like_u1"/>
    <property type="match status" value="1"/>
</dbReference>
<keyword evidence="5" id="KW-1185">Reference proteome</keyword>
<keyword evidence="1" id="KW-0732">Signal</keyword>
<dbReference type="EMBL" id="CP134890">
    <property type="protein sequence ID" value="WNM21349.1"/>
    <property type="molecule type" value="Genomic_DNA"/>
</dbReference>
<accession>A0AA96EZT3</accession>